<dbReference type="Pfam" id="PF00486">
    <property type="entry name" value="Trans_reg_C"/>
    <property type="match status" value="1"/>
</dbReference>
<protein>
    <submittedName>
        <fullName evidence="4">Winged helix-turn-helix domain-containing protein</fullName>
    </submittedName>
</protein>
<evidence type="ECO:0000259" key="3">
    <source>
        <dbReference type="PROSITE" id="PS51755"/>
    </source>
</evidence>
<evidence type="ECO:0000256" key="2">
    <source>
        <dbReference type="PROSITE-ProRule" id="PRU01091"/>
    </source>
</evidence>
<evidence type="ECO:0000313" key="5">
    <source>
        <dbReference type="Proteomes" id="UP001301653"/>
    </source>
</evidence>
<dbReference type="SUPFAM" id="SSF46894">
    <property type="entry name" value="C-terminal effector domain of the bipartite response regulators"/>
    <property type="match status" value="1"/>
</dbReference>
<dbReference type="InterPro" id="IPR001867">
    <property type="entry name" value="OmpR/PhoB-type_DNA-bd"/>
</dbReference>
<dbReference type="RefSeq" id="WP_132863969.1">
    <property type="nucleotide sequence ID" value="NZ_JAYFUH010000114.1"/>
</dbReference>
<feature type="domain" description="OmpR/PhoB-type" evidence="3">
    <location>
        <begin position="142"/>
        <end position="244"/>
    </location>
</feature>
<dbReference type="Gene3D" id="1.10.10.10">
    <property type="entry name" value="Winged helix-like DNA-binding domain superfamily/Winged helix DNA-binding domain"/>
    <property type="match status" value="1"/>
</dbReference>
<dbReference type="InterPro" id="IPR016032">
    <property type="entry name" value="Sig_transdc_resp-reg_C-effctor"/>
</dbReference>
<keyword evidence="5" id="KW-1185">Reference proteome</keyword>
<evidence type="ECO:0000313" key="4">
    <source>
        <dbReference type="EMBL" id="MEA5667736.1"/>
    </source>
</evidence>
<dbReference type="PROSITE" id="PS51755">
    <property type="entry name" value="OMPR_PHOB"/>
    <property type="match status" value="1"/>
</dbReference>
<dbReference type="SUPFAM" id="SSF52172">
    <property type="entry name" value="CheY-like"/>
    <property type="match status" value="1"/>
</dbReference>
<name>A0ABU5V301_9GAMM</name>
<dbReference type="InterPro" id="IPR036388">
    <property type="entry name" value="WH-like_DNA-bd_sf"/>
</dbReference>
<organism evidence="4 5">
    <name type="scientific">Stenotrophomonas capsici</name>
    <dbReference type="NCBI Taxonomy" id="3110230"/>
    <lineage>
        <taxon>Bacteria</taxon>
        <taxon>Pseudomonadati</taxon>
        <taxon>Pseudomonadota</taxon>
        <taxon>Gammaproteobacteria</taxon>
        <taxon>Lysobacterales</taxon>
        <taxon>Lysobacteraceae</taxon>
        <taxon>Stenotrophomonas</taxon>
    </lineage>
</organism>
<accession>A0ABU5V301</accession>
<feature type="DNA-binding region" description="OmpR/PhoB-type" evidence="2">
    <location>
        <begin position="142"/>
        <end position="244"/>
    </location>
</feature>
<reference evidence="4 5" key="1">
    <citation type="submission" date="2023-12" db="EMBL/GenBank/DDBJ databases">
        <title>Stenotrophomonas guangdongensis sp. nov., isolated from wilted pepper plants (Capsicum annuum).</title>
        <authorList>
            <person name="Qiu M."/>
            <person name="Li Y."/>
            <person name="Liu Q."/>
            <person name="Zhang X."/>
            <person name="Huang Y."/>
            <person name="Guo R."/>
            <person name="Hu M."/>
            <person name="Zhou J."/>
            <person name="Zhou X."/>
        </authorList>
    </citation>
    <scope>NUCLEOTIDE SEQUENCE [LARGE SCALE GENOMIC DNA]</scope>
    <source>
        <strain evidence="4 5">MH1</strain>
    </source>
</reference>
<dbReference type="EMBL" id="JAYFUH010000114">
    <property type="protein sequence ID" value="MEA5667736.1"/>
    <property type="molecule type" value="Genomic_DNA"/>
</dbReference>
<proteinExistence type="predicted"/>
<dbReference type="CDD" id="cd00383">
    <property type="entry name" value="trans_reg_C"/>
    <property type="match status" value="1"/>
</dbReference>
<dbReference type="SMART" id="SM00862">
    <property type="entry name" value="Trans_reg_C"/>
    <property type="match status" value="1"/>
</dbReference>
<dbReference type="InterPro" id="IPR011006">
    <property type="entry name" value="CheY-like_superfamily"/>
</dbReference>
<gene>
    <name evidence="4" type="ORF">VA603_09360</name>
</gene>
<sequence>MQQQDNIMVGVERELALAPLRIWIVGSLDVVQPLVWHGAQVHALDSIDALYRELAIVPCDIVLIDTSQIREDVASTVAHLRRRDDLGVVLLVDPATPEAVAEGLWAGADACLPQRPSSNVLAAKLYSLRRRLPGEPAQVVEASAARLPEQGWMLESDAWDLRAPGGSLLALTEAERAFLSLLFSSPSETVARERLIEALTDQPWSFDPHRIEVLVHRLRNRVRMATGHTLPIRAVRGSGYRLTV</sequence>
<dbReference type="Proteomes" id="UP001301653">
    <property type="component" value="Unassembled WGS sequence"/>
</dbReference>
<comment type="caution">
    <text evidence="4">The sequence shown here is derived from an EMBL/GenBank/DDBJ whole genome shotgun (WGS) entry which is preliminary data.</text>
</comment>
<keyword evidence="1 2" id="KW-0238">DNA-binding</keyword>
<evidence type="ECO:0000256" key="1">
    <source>
        <dbReference type="ARBA" id="ARBA00023125"/>
    </source>
</evidence>